<dbReference type="RefSeq" id="WP_141200164.1">
    <property type="nucleotide sequence ID" value="NZ_CP041186.1"/>
</dbReference>
<keyword evidence="4" id="KW-0378">Hydrolase</keyword>
<reference evidence="7 8" key="1">
    <citation type="submission" date="2019-06" db="EMBL/GenBank/DDBJ databases">
        <title>Persicimonas caeni gen. nov., sp. nov., a predatory bacterium isolated from solar saltern.</title>
        <authorList>
            <person name="Wang S."/>
        </authorList>
    </citation>
    <scope>NUCLEOTIDE SEQUENCE [LARGE SCALE GENOMIC DNA]</scope>
    <source>
        <strain evidence="7 8">YN101</strain>
    </source>
</reference>
<dbReference type="PRINTS" id="PR00706">
    <property type="entry name" value="PYROGLUPTASE"/>
</dbReference>
<keyword evidence="8" id="KW-1185">Reference proteome</keyword>
<evidence type="ECO:0000256" key="3">
    <source>
        <dbReference type="ARBA" id="ARBA00022670"/>
    </source>
</evidence>
<gene>
    <name evidence="7" type="ORF">FIV42_24080</name>
</gene>
<dbReference type="InterPro" id="IPR000816">
    <property type="entry name" value="Peptidase_C15"/>
</dbReference>
<dbReference type="AlphaFoldDB" id="A0A4Y6PZP2"/>
<evidence type="ECO:0000313" key="8">
    <source>
        <dbReference type="Proteomes" id="UP000315995"/>
    </source>
</evidence>
<evidence type="ECO:0000256" key="6">
    <source>
        <dbReference type="PROSITE-ProRule" id="PRU10077"/>
    </source>
</evidence>
<dbReference type="SUPFAM" id="SSF53182">
    <property type="entry name" value="Pyrrolidone carboxyl peptidase (pyroglutamate aminopeptidase)"/>
    <property type="match status" value="1"/>
</dbReference>
<proteinExistence type="inferred from homology"/>
<keyword evidence="5" id="KW-0788">Thiol protease</keyword>
<dbReference type="OrthoDB" id="9779738at2"/>
<dbReference type="GO" id="GO:0005829">
    <property type="term" value="C:cytosol"/>
    <property type="evidence" value="ECO:0007669"/>
    <property type="project" value="InterPro"/>
</dbReference>
<keyword evidence="2" id="KW-0963">Cytoplasm</keyword>
<evidence type="ECO:0000256" key="4">
    <source>
        <dbReference type="ARBA" id="ARBA00022801"/>
    </source>
</evidence>
<dbReference type="Proteomes" id="UP000315995">
    <property type="component" value="Chromosome"/>
</dbReference>
<dbReference type="InterPro" id="IPR036440">
    <property type="entry name" value="Peptidase_C15-like_sf"/>
</dbReference>
<comment type="catalytic activity">
    <reaction evidence="6">
        <text>Release of an N-terminal pyroglutamyl group from a polypeptide, the second amino acid generally not being Pro.</text>
        <dbReference type="EC" id="3.4.19.3"/>
    </reaction>
</comment>
<organism evidence="7 8">
    <name type="scientific">Persicimonas caeni</name>
    <dbReference type="NCBI Taxonomy" id="2292766"/>
    <lineage>
        <taxon>Bacteria</taxon>
        <taxon>Deltaproteobacteria</taxon>
        <taxon>Bradymonadales</taxon>
        <taxon>Bradymonadaceae</taxon>
        <taxon>Persicimonas</taxon>
    </lineage>
</organism>
<accession>A0A5B8YBC0</accession>
<sequence>MATSIFDPSKLRIVATGFGPFLDHQRNPSWEVAQAFSQAVAPHFSTDCERLAVTYAEAQHFVERVGYEEGHLLVVHFGLSGRRDHVALERFAHNCRGETRDETGRDGWPDHVEPGGPLALQTLLPLRSLAAEIDARLHEALDLRARVSRDAGEYVCNAIYYCSLRAVERVRREGLPADALFVHVPQLDPVRADAVGAQMGDVLCAHLSDRQA</sequence>
<name>A0A4Y6PZP2_PERCE</name>
<comment type="similarity">
    <text evidence="1">Belongs to the peptidase C15 family.</text>
</comment>
<dbReference type="PANTHER" id="PTHR23402">
    <property type="entry name" value="PROTEASE FAMILY C15 PYROGLUTAMYL-PEPTIDASE I-RELATED"/>
    <property type="match status" value="1"/>
</dbReference>
<dbReference type="EC" id="3.4.19.3" evidence="6"/>
<dbReference type="Gene3D" id="3.40.630.20">
    <property type="entry name" value="Peptidase C15, pyroglutamyl peptidase I-like"/>
    <property type="match status" value="1"/>
</dbReference>
<dbReference type="GO" id="GO:0006508">
    <property type="term" value="P:proteolysis"/>
    <property type="evidence" value="ECO:0007669"/>
    <property type="project" value="UniProtKB-KW"/>
</dbReference>
<protein>
    <recommendedName>
        <fullName evidence="6">Pyroglutamyl-peptidase I</fullName>
        <ecNumber evidence="6">3.4.19.3</ecNumber>
    </recommendedName>
</protein>
<dbReference type="PIRSF" id="PIRSF015592">
    <property type="entry name" value="Prld-crbxl_pptds"/>
    <property type="match status" value="1"/>
</dbReference>
<evidence type="ECO:0000256" key="1">
    <source>
        <dbReference type="ARBA" id="ARBA00006641"/>
    </source>
</evidence>
<dbReference type="PANTHER" id="PTHR23402:SF1">
    <property type="entry name" value="PYROGLUTAMYL-PEPTIDASE I"/>
    <property type="match status" value="1"/>
</dbReference>
<dbReference type="InterPro" id="IPR016125">
    <property type="entry name" value="Peptidase_C15-like"/>
</dbReference>
<dbReference type="Pfam" id="PF01470">
    <property type="entry name" value="Peptidase_C15"/>
    <property type="match status" value="1"/>
</dbReference>
<dbReference type="EMBL" id="CP041186">
    <property type="protein sequence ID" value="QDG53710.1"/>
    <property type="molecule type" value="Genomic_DNA"/>
</dbReference>
<evidence type="ECO:0000256" key="2">
    <source>
        <dbReference type="ARBA" id="ARBA00022490"/>
    </source>
</evidence>
<keyword evidence="3" id="KW-0645">Protease</keyword>
<dbReference type="PROSITE" id="PS01334">
    <property type="entry name" value="PYRASE_CYS"/>
    <property type="match status" value="1"/>
</dbReference>
<dbReference type="GO" id="GO:0016920">
    <property type="term" value="F:pyroglutamyl-peptidase activity"/>
    <property type="evidence" value="ECO:0007669"/>
    <property type="project" value="UniProtKB-EC"/>
</dbReference>
<dbReference type="InterPro" id="IPR033694">
    <property type="entry name" value="PGPEP1_Cys_AS"/>
</dbReference>
<evidence type="ECO:0000313" key="7">
    <source>
        <dbReference type="EMBL" id="QDG53710.1"/>
    </source>
</evidence>
<feature type="active site" evidence="6">
    <location>
        <position position="156"/>
    </location>
</feature>
<evidence type="ECO:0000256" key="5">
    <source>
        <dbReference type="ARBA" id="ARBA00022807"/>
    </source>
</evidence>
<accession>A0A4Y6PZP2</accession>